<organism evidence="1 2">
    <name type="scientific">Chromobacterium sinusclupearum</name>
    <dbReference type="NCBI Taxonomy" id="2077146"/>
    <lineage>
        <taxon>Bacteria</taxon>
        <taxon>Pseudomonadati</taxon>
        <taxon>Pseudomonadota</taxon>
        <taxon>Betaproteobacteria</taxon>
        <taxon>Neisseriales</taxon>
        <taxon>Chromobacteriaceae</taxon>
        <taxon>Chromobacterium</taxon>
    </lineage>
</organism>
<accession>A0A2K4MU27</accession>
<comment type="caution">
    <text evidence="1">The sequence shown here is derived from an EMBL/GenBank/DDBJ whole genome shotgun (WGS) entry which is preliminary data.</text>
</comment>
<dbReference type="EMBL" id="PPTF01000002">
    <property type="protein sequence ID" value="POB00599.1"/>
    <property type="molecule type" value="Genomic_DNA"/>
</dbReference>
<sequence length="68" mass="7608">MERLLHNSMQGQACNATQQARQRAILLCERLGKEFLSRGAEDGVSIYLTDLEVETLGSAMKLLGWRAQ</sequence>
<gene>
    <name evidence="1" type="ORF">C2134_00585</name>
</gene>
<proteinExistence type="predicted"/>
<reference evidence="1 2" key="1">
    <citation type="submission" date="2018-01" db="EMBL/GenBank/DDBJ databases">
        <title>Genomic Sequence of Chromobacterium MWU13-2610 from wild cranberry bogs within the Cape Cod National Seashore.</title>
        <authorList>
            <person name="O'Hara-Hanley K."/>
            <person name="Soby S."/>
            <person name="Harrison A."/>
        </authorList>
    </citation>
    <scope>NUCLEOTIDE SEQUENCE [LARGE SCALE GENOMIC DNA]</scope>
    <source>
        <strain evidence="1 2">MWU13-2610</strain>
    </source>
</reference>
<evidence type="ECO:0000313" key="2">
    <source>
        <dbReference type="Proteomes" id="UP000236416"/>
    </source>
</evidence>
<dbReference type="Proteomes" id="UP000236416">
    <property type="component" value="Unassembled WGS sequence"/>
</dbReference>
<name>A0A2K4MU27_9NEIS</name>
<keyword evidence="2" id="KW-1185">Reference proteome</keyword>
<dbReference type="AlphaFoldDB" id="A0A2K4MU27"/>
<evidence type="ECO:0000313" key="1">
    <source>
        <dbReference type="EMBL" id="POB00599.1"/>
    </source>
</evidence>
<protein>
    <submittedName>
        <fullName evidence="1">Uncharacterized protein</fullName>
    </submittedName>
</protein>